<reference evidence="2 3" key="2">
    <citation type="submission" date="2019-08" db="EMBL/GenBank/DDBJ databases">
        <authorList>
            <person name="Henke P."/>
        </authorList>
    </citation>
    <scope>NUCLEOTIDE SEQUENCE [LARGE SCALE GENOMIC DNA]</scope>
    <source>
        <strain evidence="2">Phe10_nw2017</strain>
    </source>
</reference>
<dbReference type="Gene3D" id="2.60.120.380">
    <property type="match status" value="2"/>
</dbReference>
<keyword evidence="3" id="KW-1185">Reference proteome</keyword>
<accession>A0A5C6M4J1</accession>
<name>A0A5C6M4J1_9PLAN</name>
<feature type="non-terminal residue" evidence="2">
    <location>
        <position position="1"/>
    </location>
</feature>
<comment type="caution">
    <text evidence="2">The sequence shown here is derived from an EMBL/GenBank/DDBJ whole genome shotgun (WGS) entry which is preliminary data.</text>
</comment>
<feature type="region of interest" description="Disordered" evidence="1">
    <location>
        <begin position="705"/>
        <end position="739"/>
    </location>
</feature>
<reference evidence="2 3" key="1">
    <citation type="submission" date="2019-08" db="EMBL/GenBank/DDBJ databases">
        <title>100 year-old enigma solved: identification of Planctomyces bekefii, the type genus and species of the phylum Planctomycetes.</title>
        <authorList>
            <person name="Svetlana D.N."/>
            <person name="Overmann J."/>
        </authorList>
    </citation>
    <scope>NUCLEOTIDE SEQUENCE [LARGE SCALE GENOMIC DNA]</scope>
    <source>
        <strain evidence="2">Phe10_nw2017</strain>
    </source>
</reference>
<dbReference type="EMBL" id="SRHE01000381">
    <property type="protein sequence ID" value="TWW09113.1"/>
    <property type="molecule type" value="Genomic_DNA"/>
</dbReference>
<gene>
    <name evidence="2" type="ORF">E3A20_17580</name>
</gene>
<keyword evidence="2" id="KW-0378">Hydrolase</keyword>
<organism evidence="2 3">
    <name type="scientific">Planctomyces bekefii</name>
    <dbReference type="NCBI Taxonomy" id="1653850"/>
    <lineage>
        <taxon>Bacteria</taxon>
        <taxon>Pseudomonadati</taxon>
        <taxon>Planctomycetota</taxon>
        <taxon>Planctomycetia</taxon>
        <taxon>Planctomycetales</taxon>
        <taxon>Planctomycetaceae</taxon>
        <taxon>Planctomyces</taxon>
    </lineage>
</organism>
<evidence type="ECO:0000256" key="1">
    <source>
        <dbReference type="SAM" id="MobiDB-lite"/>
    </source>
</evidence>
<evidence type="ECO:0000313" key="2">
    <source>
        <dbReference type="EMBL" id="TWW09113.1"/>
    </source>
</evidence>
<dbReference type="Proteomes" id="UP000321083">
    <property type="component" value="Unassembled WGS sequence"/>
</dbReference>
<dbReference type="GO" id="GO:0008233">
    <property type="term" value="F:peptidase activity"/>
    <property type="evidence" value="ECO:0007669"/>
    <property type="project" value="UniProtKB-KW"/>
</dbReference>
<evidence type="ECO:0000313" key="3">
    <source>
        <dbReference type="Proteomes" id="UP000321083"/>
    </source>
</evidence>
<keyword evidence="2" id="KW-0645">Protease</keyword>
<sequence length="760" mass="82276">FFYEPGFEVLEIKAVDANNIDVKVKIAADCALGEHTAQVRTKSGISDYRTFFVGALPVVEEKEPNTDFAAPQEISLNVTVSGVVQNEDVDYFVVDAKKGQRLSVEVEGMRFGQTLFDPYVAILNDRRFELAAVDDSPLLKQDAAASIEVPADGKYIVEMRDSGYGGNGECRYRLHIGTFPRPVITYPAGGQAGQAQEIAFIGDARGPISKSVTFPTEGVETTVMIEDADGITPSGHLLRVSPHPNAIEAEPNQGFDTATVVAAFPSAFNGVLQEPGDVDIFRFTAKAGQVFEVECFGRRIRSPIDAVMNLYKANGEGITGNDDSRGPDSYFRWQVPADGDYAIRVADHLNRGGPEFVYRIEFQEVKPALTVGIPRVARYSQSRQQVYVPRGNRYATLISAERANFGGELVIDNLELPAGVKVVAQPMPANLNVMPVVFEAAADAPLAGALVDFRLKPVDTNLNVLGHFSNRADFVIAGPGQSLYVWKDVDRLPVAVTQELPFSLEIVQPNVPIVRDGQMMLKVVAKKKEGWDENIQVQFPFRPPGIGANSEITIPKGQTEALYQLNADGNAALGKWPVYVLGYANLDGAAWGSSQMATLEVAEPWVSLTLQRASVEQGQETDLAIEVQVLKELKAPAEVVLVGLPHKVTAEPLKIAPDTKELVFKIRTAADSPEGNHKNVFCQVTVSENGESIVHARVGSSELRIDKPLPAPTAPPMPAPMPVAAAAAPAPMPAPPAEKRLTRLEKLRLEAQQKAAGGKQ</sequence>
<dbReference type="GO" id="GO:0006508">
    <property type="term" value="P:proteolysis"/>
    <property type="evidence" value="ECO:0007669"/>
    <property type="project" value="UniProtKB-KW"/>
</dbReference>
<protein>
    <submittedName>
        <fullName evidence="2">Serine protease</fullName>
    </submittedName>
</protein>
<feature type="compositionally biased region" description="Pro residues" evidence="1">
    <location>
        <begin position="709"/>
        <end position="721"/>
    </location>
</feature>
<proteinExistence type="predicted"/>
<dbReference type="AlphaFoldDB" id="A0A5C6M4J1"/>